<organism evidence="12 13">
    <name type="scientific">Thalictrum thalictroides</name>
    <name type="common">Rue-anemone</name>
    <name type="synonym">Anemone thalictroides</name>
    <dbReference type="NCBI Taxonomy" id="46969"/>
    <lineage>
        <taxon>Eukaryota</taxon>
        <taxon>Viridiplantae</taxon>
        <taxon>Streptophyta</taxon>
        <taxon>Embryophyta</taxon>
        <taxon>Tracheophyta</taxon>
        <taxon>Spermatophyta</taxon>
        <taxon>Magnoliopsida</taxon>
        <taxon>Ranunculales</taxon>
        <taxon>Ranunculaceae</taxon>
        <taxon>Thalictroideae</taxon>
        <taxon>Thalictrum</taxon>
    </lineage>
</organism>
<dbReference type="SUPFAM" id="SSF48264">
    <property type="entry name" value="Cytochrome P450"/>
    <property type="match status" value="1"/>
</dbReference>
<dbReference type="Pfam" id="PF04116">
    <property type="entry name" value="FA_hydroxylase"/>
    <property type="match status" value="1"/>
</dbReference>
<comment type="cofactor">
    <cofactor evidence="1 9">
        <name>heme</name>
        <dbReference type="ChEBI" id="CHEBI:30413"/>
    </cofactor>
</comment>
<evidence type="ECO:0000313" key="12">
    <source>
        <dbReference type="EMBL" id="KAF5180119.1"/>
    </source>
</evidence>
<name>A0A7J6V4X5_THATH</name>
<proteinExistence type="inferred from homology"/>
<dbReference type="InterPro" id="IPR006694">
    <property type="entry name" value="Fatty_acid_hydroxylase"/>
</dbReference>
<evidence type="ECO:0000256" key="4">
    <source>
        <dbReference type="ARBA" id="ARBA00022617"/>
    </source>
</evidence>
<evidence type="ECO:0000259" key="11">
    <source>
        <dbReference type="Pfam" id="PF04116"/>
    </source>
</evidence>
<dbReference type="GO" id="GO:0016125">
    <property type="term" value="P:sterol metabolic process"/>
    <property type="evidence" value="ECO:0007669"/>
    <property type="project" value="TreeGrafter"/>
</dbReference>
<dbReference type="PRINTS" id="PR00385">
    <property type="entry name" value="P450"/>
</dbReference>
<dbReference type="PROSITE" id="PS00086">
    <property type="entry name" value="CYTOCHROME_P450"/>
    <property type="match status" value="1"/>
</dbReference>
<dbReference type="Proteomes" id="UP000554482">
    <property type="component" value="Unassembled WGS sequence"/>
</dbReference>
<comment type="similarity">
    <text evidence="2">Belongs to the sterol desaturase family.</text>
</comment>
<accession>A0A7J6V4X5</accession>
<evidence type="ECO:0000256" key="3">
    <source>
        <dbReference type="ARBA" id="ARBA00010617"/>
    </source>
</evidence>
<evidence type="ECO:0000256" key="7">
    <source>
        <dbReference type="ARBA" id="ARBA00023004"/>
    </source>
</evidence>
<dbReference type="PANTHER" id="PTHR24286:SF384">
    <property type="entry name" value="P450, PUTATIVE (EUROFUNG)-RELATED"/>
    <property type="match status" value="1"/>
</dbReference>
<dbReference type="OrthoDB" id="1372046at2759"/>
<protein>
    <submittedName>
        <fullName evidence="12">Beta-amyrin 28-oxidase-like</fullName>
    </submittedName>
</protein>
<dbReference type="GO" id="GO:0044550">
    <property type="term" value="P:secondary metabolite biosynthetic process"/>
    <property type="evidence" value="ECO:0007669"/>
    <property type="project" value="UniProtKB-ARBA"/>
</dbReference>
<sequence length="640" mass="73429">MFSTAIFKTSLLMEPTAVVCGPGGNKLLFANEDKLVTTWFPSTINKIFPTTAVSTGSEEGRIVRKMFEGVVNPGSLQVYAAKMDFIAKQHFEIYWENNTNVKVSPLAKLYTITVACKLFVNVDDPVKVAKFSRLLTILAAGFVSMPIDLPGTPLNKAIKAANGIRNDLYEIIRQRKVDIAENKESVPQDILTHILLNNDEYPALNIADKLLGLLMGGYNTVTSVVTFIVKYLAELPHIYNEVLNEQMEILKNKKAGDLLNREDIQKMRYSWNVACEVMRLTPPFQGAFREALTDFSYAGFSIPKGWKLYWSTYSTHFNANYFPNPKVFDPSRFEGIGPAPYTYVPFGGGPRMCPGKDYSRLVILVFMHNIVTKYKWNSVLSDEKIVVDPVPMPAKGLPIRLQPQSIFELNYSTKKNKYKIQKKVKVSYEEIIRCYKETVRVFVLAVGSLSLLSYPVIEWVGIRTDLSLDTFWDVVLQLFVYFLVEDYLHYWVHRLLHCKWGYENIHWVHHEFTAPIVLAAPYAHWAEVLLLGLPSFAGPAMVPCHMLTFWLWMILRQAEAIETHSGYNFPWSPTKYIPFYGGAEYHDYHHFVGGQSQSNFASVFTYCDYIYGTDKGYQYQKTKLHKLKERWRKQEEAHQS</sequence>
<dbReference type="GO" id="GO:0020037">
    <property type="term" value="F:heme binding"/>
    <property type="evidence" value="ECO:0007669"/>
    <property type="project" value="InterPro"/>
</dbReference>
<feature type="domain" description="Fatty acid hydroxylase" evidence="11">
    <location>
        <begin position="479"/>
        <end position="613"/>
    </location>
</feature>
<evidence type="ECO:0000256" key="6">
    <source>
        <dbReference type="ARBA" id="ARBA00023002"/>
    </source>
</evidence>
<evidence type="ECO:0000256" key="5">
    <source>
        <dbReference type="ARBA" id="ARBA00022723"/>
    </source>
</evidence>
<evidence type="ECO:0000256" key="1">
    <source>
        <dbReference type="ARBA" id="ARBA00001971"/>
    </source>
</evidence>
<evidence type="ECO:0000313" key="13">
    <source>
        <dbReference type="Proteomes" id="UP000554482"/>
    </source>
</evidence>
<dbReference type="GO" id="GO:0005506">
    <property type="term" value="F:iron ion binding"/>
    <property type="evidence" value="ECO:0007669"/>
    <property type="project" value="InterPro"/>
</dbReference>
<feature type="binding site" description="axial binding residue" evidence="9">
    <location>
        <position position="353"/>
    </location>
    <ligand>
        <name>heme</name>
        <dbReference type="ChEBI" id="CHEBI:30413"/>
    </ligand>
    <ligandPart>
        <name>Fe</name>
        <dbReference type="ChEBI" id="CHEBI:18248"/>
    </ligandPart>
</feature>
<evidence type="ECO:0000256" key="10">
    <source>
        <dbReference type="RuleBase" id="RU000461"/>
    </source>
</evidence>
<dbReference type="FunFam" id="1.10.630.10:FF:000022">
    <property type="entry name" value="Taxadiene 5-alpha hydroxylase"/>
    <property type="match status" value="1"/>
</dbReference>
<comment type="caution">
    <text evidence="12">The sequence shown here is derived from an EMBL/GenBank/DDBJ whole genome shotgun (WGS) entry which is preliminary data.</text>
</comment>
<dbReference type="InterPro" id="IPR001128">
    <property type="entry name" value="Cyt_P450"/>
</dbReference>
<dbReference type="AlphaFoldDB" id="A0A7J6V4X5"/>
<dbReference type="InterPro" id="IPR002401">
    <property type="entry name" value="Cyt_P450_E_grp-I"/>
</dbReference>
<reference evidence="12 13" key="1">
    <citation type="submission" date="2020-06" db="EMBL/GenBank/DDBJ databases">
        <title>Transcriptomic and genomic resources for Thalictrum thalictroides and T. hernandezii: Facilitating candidate gene discovery in an emerging model plant lineage.</title>
        <authorList>
            <person name="Arias T."/>
            <person name="Riano-Pachon D.M."/>
            <person name="Di Stilio V.S."/>
        </authorList>
    </citation>
    <scope>NUCLEOTIDE SEQUENCE [LARGE SCALE GENOMIC DNA]</scope>
    <source>
        <strain evidence="13">cv. WT478/WT964</strain>
        <tissue evidence="12">Leaves</tissue>
    </source>
</reference>
<keyword evidence="13" id="KW-1185">Reference proteome</keyword>
<dbReference type="GO" id="GO:0008610">
    <property type="term" value="P:lipid biosynthetic process"/>
    <property type="evidence" value="ECO:0007669"/>
    <property type="project" value="InterPro"/>
</dbReference>
<keyword evidence="5 9" id="KW-0479">Metal-binding</keyword>
<keyword evidence="4 9" id="KW-0349">Heme</keyword>
<keyword evidence="7 9" id="KW-0408">Iron</keyword>
<dbReference type="GO" id="GO:0016705">
    <property type="term" value="F:oxidoreductase activity, acting on paired donors, with incorporation or reduction of molecular oxygen"/>
    <property type="evidence" value="ECO:0007669"/>
    <property type="project" value="InterPro"/>
</dbReference>
<gene>
    <name evidence="12" type="ORF">FRX31_030292</name>
</gene>
<evidence type="ECO:0000256" key="9">
    <source>
        <dbReference type="PIRSR" id="PIRSR602401-1"/>
    </source>
</evidence>
<dbReference type="Pfam" id="PF00067">
    <property type="entry name" value="p450"/>
    <property type="match status" value="1"/>
</dbReference>
<dbReference type="GO" id="GO:0004497">
    <property type="term" value="F:monooxygenase activity"/>
    <property type="evidence" value="ECO:0007669"/>
    <property type="project" value="UniProtKB-KW"/>
</dbReference>
<dbReference type="CDD" id="cd11043">
    <property type="entry name" value="CYP90-like"/>
    <property type="match status" value="1"/>
</dbReference>
<keyword evidence="6 10" id="KW-0560">Oxidoreductase</keyword>
<evidence type="ECO:0000256" key="8">
    <source>
        <dbReference type="ARBA" id="ARBA00023033"/>
    </source>
</evidence>
<evidence type="ECO:0000256" key="2">
    <source>
        <dbReference type="ARBA" id="ARBA00009324"/>
    </source>
</evidence>
<dbReference type="Gene3D" id="1.10.630.10">
    <property type="entry name" value="Cytochrome P450"/>
    <property type="match status" value="1"/>
</dbReference>
<keyword evidence="8 10" id="KW-0503">Monooxygenase</keyword>
<comment type="similarity">
    <text evidence="3 10">Belongs to the cytochrome P450 family.</text>
</comment>
<dbReference type="InterPro" id="IPR036396">
    <property type="entry name" value="Cyt_P450_sf"/>
</dbReference>
<dbReference type="InterPro" id="IPR017972">
    <property type="entry name" value="Cyt_P450_CS"/>
</dbReference>
<dbReference type="PANTHER" id="PTHR24286">
    <property type="entry name" value="CYTOCHROME P450 26"/>
    <property type="match status" value="1"/>
</dbReference>
<dbReference type="PRINTS" id="PR00463">
    <property type="entry name" value="EP450I"/>
</dbReference>
<dbReference type="EMBL" id="JABWDY010037798">
    <property type="protein sequence ID" value="KAF5180119.1"/>
    <property type="molecule type" value="Genomic_DNA"/>
</dbReference>